<evidence type="ECO:0000259" key="3">
    <source>
        <dbReference type="Pfam" id="PF22636"/>
    </source>
</evidence>
<dbReference type="Proteomes" id="UP000552954">
    <property type="component" value="Unassembled WGS sequence"/>
</dbReference>
<feature type="binding site" evidence="2">
    <location>
        <position position="62"/>
    </location>
    <ligand>
        <name>CoA</name>
        <dbReference type="ChEBI" id="CHEBI:57287"/>
    </ligand>
</feature>
<dbReference type="RefSeq" id="WP_171562398.1">
    <property type="nucleotide sequence ID" value="NZ_JABFCS010000001.1"/>
</dbReference>
<dbReference type="Pfam" id="PF22636">
    <property type="entry name" value="FlK"/>
    <property type="match status" value="1"/>
</dbReference>
<accession>A0A849KHR8</accession>
<comment type="caution">
    <text evidence="4">The sequence shown here is derived from an EMBL/GenBank/DDBJ whole genome shotgun (WGS) entry which is preliminary data.</text>
</comment>
<proteinExistence type="predicted"/>
<dbReference type="InterPro" id="IPR054485">
    <property type="entry name" value="FlK-like_dom"/>
</dbReference>
<dbReference type="Gene3D" id="3.10.129.10">
    <property type="entry name" value="Hotdog Thioesterase"/>
    <property type="match status" value="1"/>
</dbReference>
<dbReference type="PIRSF" id="PIRSF014972">
    <property type="entry name" value="FlK"/>
    <property type="match status" value="1"/>
</dbReference>
<reference evidence="4 5" key="2">
    <citation type="submission" date="2020-06" db="EMBL/GenBank/DDBJ databases">
        <title>Ramlibacter rhizophilus sp. nov., isolated from rhizosphere soil of national flower Mugunghwa from South Korea.</title>
        <authorList>
            <person name="Zheng-Fei Y."/>
            <person name="Huan T."/>
        </authorList>
    </citation>
    <scope>NUCLEOTIDE SEQUENCE [LARGE SCALE GENOMIC DNA]</scope>
    <source>
        <strain evidence="4 5">B156</strain>
    </source>
</reference>
<feature type="active site" evidence="1">
    <location>
        <position position="35"/>
    </location>
</feature>
<protein>
    <submittedName>
        <fullName evidence="4">LysR family transcriptional regulator</fullName>
    </submittedName>
</protein>
<organism evidence="4 5">
    <name type="scientific">Ramlibacter montanisoli</name>
    <dbReference type="NCBI Taxonomy" id="2732512"/>
    <lineage>
        <taxon>Bacteria</taxon>
        <taxon>Pseudomonadati</taxon>
        <taxon>Pseudomonadota</taxon>
        <taxon>Betaproteobacteria</taxon>
        <taxon>Burkholderiales</taxon>
        <taxon>Comamonadaceae</taxon>
        <taxon>Ramlibacter</taxon>
    </lineage>
</organism>
<dbReference type="SUPFAM" id="SSF54637">
    <property type="entry name" value="Thioesterase/thiol ester dehydrase-isomerase"/>
    <property type="match status" value="1"/>
</dbReference>
<feature type="binding site" evidence="2">
    <location>
        <position position="62"/>
    </location>
    <ligand>
        <name>substrate</name>
    </ligand>
</feature>
<feature type="active site" evidence="1">
    <location>
        <position position="43"/>
    </location>
</feature>
<gene>
    <name evidence="4" type="ORF">HK415_20245</name>
</gene>
<reference evidence="4 5" key="1">
    <citation type="submission" date="2020-05" db="EMBL/GenBank/DDBJ databases">
        <authorList>
            <person name="Khan S.A."/>
            <person name="Jeon C.O."/>
            <person name="Chun B.H."/>
        </authorList>
    </citation>
    <scope>NUCLEOTIDE SEQUENCE [LARGE SCALE GENOMIC DNA]</scope>
    <source>
        <strain evidence="4 5">B156</strain>
    </source>
</reference>
<feature type="domain" description="Fluoroacetyl-CoA-specific thioesterase-like" evidence="3">
    <location>
        <begin position="17"/>
        <end position="118"/>
    </location>
</feature>
<name>A0A849KHR8_9BURK</name>
<evidence type="ECO:0000256" key="1">
    <source>
        <dbReference type="PIRSR" id="PIRSR014972-1"/>
    </source>
</evidence>
<evidence type="ECO:0000313" key="5">
    <source>
        <dbReference type="Proteomes" id="UP000552954"/>
    </source>
</evidence>
<feature type="active site" evidence="1">
    <location>
        <position position="69"/>
    </location>
</feature>
<dbReference type="PANTHER" id="PTHR36934">
    <property type="entry name" value="BLR0278 PROTEIN"/>
    <property type="match status" value="1"/>
</dbReference>
<dbReference type="InterPro" id="IPR029069">
    <property type="entry name" value="HotDog_dom_sf"/>
</dbReference>
<dbReference type="AlphaFoldDB" id="A0A849KHR8"/>
<dbReference type="InterPro" id="IPR025540">
    <property type="entry name" value="FlK"/>
</dbReference>
<evidence type="ECO:0000256" key="2">
    <source>
        <dbReference type="PIRSR" id="PIRSR014972-2"/>
    </source>
</evidence>
<evidence type="ECO:0000313" key="4">
    <source>
        <dbReference type="EMBL" id="NNU44986.1"/>
    </source>
</evidence>
<feature type="binding site" evidence="2">
    <location>
        <position position="113"/>
    </location>
    <ligand>
        <name>substrate</name>
    </ligand>
</feature>
<dbReference type="EMBL" id="JABFCS010000001">
    <property type="protein sequence ID" value="NNU44986.1"/>
    <property type="molecule type" value="Genomic_DNA"/>
</dbReference>
<sequence>MKTTLQPGLRHTARFEVTRDRTIGFMGEKARVYATPMLVRDVEVACRELLLQHLDPGEDSVGTRIELDHLAATLQGMPVELEVELVALKGRAVTFSVQGKDSVDPICRATHQRFIVDVATTEQRLAAKAAKAGMA</sequence>
<dbReference type="PANTHER" id="PTHR36934:SF1">
    <property type="entry name" value="THIOESTERASE DOMAIN-CONTAINING PROTEIN"/>
    <property type="match status" value="1"/>
</dbReference>
<keyword evidence="5" id="KW-1185">Reference proteome</keyword>